<accession>A0ABU8XUA3</accession>
<evidence type="ECO:0000313" key="4">
    <source>
        <dbReference type="Proteomes" id="UP001375743"/>
    </source>
</evidence>
<feature type="compositionally biased region" description="Low complexity" evidence="1">
    <location>
        <begin position="165"/>
        <end position="177"/>
    </location>
</feature>
<dbReference type="InterPro" id="IPR052336">
    <property type="entry name" value="MlaD_Phospholipid_Transporter"/>
</dbReference>
<dbReference type="NCBIfam" id="TIGR04430">
    <property type="entry name" value="OM_asym_MlaD"/>
    <property type="match status" value="1"/>
</dbReference>
<dbReference type="PANTHER" id="PTHR33371">
    <property type="entry name" value="INTERMEMBRANE PHOSPHOLIPID TRANSPORT SYSTEM BINDING PROTEIN MLAD-RELATED"/>
    <property type="match status" value="1"/>
</dbReference>
<dbReference type="PANTHER" id="PTHR33371:SF4">
    <property type="entry name" value="INTERMEMBRANE PHOSPHOLIPID TRANSPORT SYSTEM BINDING PROTEIN MLAD"/>
    <property type="match status" value="1"/>
</dbReference>
<dbReference type="Proteomes" id="UP001375743">
    <property type="component" value="Unassembled WGS sequence"/>
</dbReference>
<protein>
    <submittedName>
        <fullName evidence="3">Outer membrane lipid asymmetry maintenance protein MlaD</fullName>
    </submittedName>
</protein>
<evidence type="ECO:0000256" key="1">
    <source>
        <dbReference type="SAM" id="MobiDB-lite"/>
    </source>
</evidence>
<name>A0ABU8XUA3_9PROT</name>
<gene>
    <name evidence="3" type="primary">mlaD</name>
    <name evidence="3" type="ORF">U1T56_16605</name>
</gene>
<reference evidence="3 4" key="1">
    <citation type="submission" date="2024-01" db="EMBL/GenBank/DDBJ databases">
        <title>Multi-omics insights into the function and evolution of sodium benzoate biodegradation pathways in Benzoatithermus flavus gen. nov., sp. nov. from hot spring.</title>
        <authorList>
            <person name="Hu C.-J."/>
            <person name="Li W.-J."/>
        </authorList>
    </citation>
    <scope>NUCLEOTIDE SEQUENCE [LARGE SCALE GENOMIC DNA]</scope>
    <source>
        <strain evidence="3 4">SYSU G07066</strain>
    </source>
</reference>
<feature type="domain" description="Mce/MlaD" evidence="2">
    <location>
        <begin position="36"/>
        <end position="113"/>
    </location>
</feature>
<sequence>MSRNIIETVLGAVVLLVAAGFLFWAYGRSDAGDPGGYTLRAKFERIDGLEVGGDVRISGIKVGRVLSERLDPQSFRAEVTFSVKKGIEVPADSSAAIVSSGLLGGKYLSLVPGGDERVLKDGEEVTLTQSAVNLEDLIGRYIFSQGQGAAAQQSGQGTPPGQGGATAAPAAPGGSPR</sequence>
<dbReference type="Pfam" id="PF02470">
    <property type="entry name" value="MlaD"/>
    <property type="match status" value="1"/>
</dbReference>
<comment type="caution">
    <text evidence="3">The sequence shown here is derived from an EMBL/GenBank/DDBJ whole genome shotgun (WGS) entry which is preliminary data.</text>
</comment>
<evidence type="ECO:0000313" key="3">
    <source>
        <dbReference type="EMBL" id="MEK0084775.1"/>
    </source>
</evidence>
<dbReference type="RefSeq" id="WP_418160627.1">
    <property type="nucleotide sequence ID" value="NZ_JBBLZC010000018.1"/>
</dbReference>
<proteinExistence type="predicted"/>
<evidence type="ECO:0000259" key="2">
    <source>
        <dbReference type="Pfam" id="PF02470"/>
    </source>
</evidence>
<keyword evidence="4" id="KW-1185">Reference proteome</keyword>
<dbReference type="EMBL" id="JBBLZC010000018">
    <property type="protein sequence ID" value="MEK0084775.1"/>
    <property type="molecule type" value="Genomic_DNA"/>
</dbReference>
<dbReference type="InterPro" id="IPR030970">
    <property type="entry name" value="ABC_MlaD"/>
</dbReference>
<dbReference type="InterPro" id="IPR003399">
    <property type="entry name" value="Mce/MlaD"/>
</dbReference>
<feature type="compositionally biased region" description="Low complexity" evidence="1">
    <location>
        <begin position="148"/>
        <end position="157"/>
    </location>
</feature>
<feature type="region of interest" description="Disordered" evidence="1">
    <location>
        <begin position="148"/>
        <end position="177"/>
    </location>
</feature>
<organism evidence="3 4">
    <name type="scientific">Benzoatithermus flavus</name>
    <dbReference type="NCBI Taxonomy" id="3108223"/>
    <lineage>
        <taxon>Bacteria</taxon>
        <taxon>Pseudomonadati</taxon>
        <taxon>Pseudomonadota</taxon>
        <taxon>Alphaproteobacteria</taxon>
        <taxon>Geminicoccales</taxon>
        <taxon>Geminicoccaceae</taxon>
        <taxon>Benzoatithermus</taxon>
    </lineage>
</organism>